<name>A0AAX4H9I8_9ASCO</name>
<protein>
    <submittedName>
        <fullName evidence="1">Uncharacterized protein</fullName>
    </submittedName>
</protein>
<accession>A0AAX4H9I8</accession>
<keyword evidence="2" id="KW-1185">Reference proteome</keyword>
<gene>
    <name evidence="1" type="ORF">PUMCH_002432</name>
</gene>
<dbReference type="RefSeq" id="XP_062877512.1">
    <property type="nucleotide sequence ID" value="XM_063021442.1"/>
</dbReference>
<evidence type="ECO:0000313" key="1">
    <source>
        <dbReference type="EMBL" id="WPK25129.1"/>
    </source>
</evidence>
<dbReference type="KEGG" id="asau:88173497"/>
<reference evidence="1 2" key="1">
    <citation type="submission" date="2023-10" db="EMBL/GenBank/DDBJ databases">
        <title>Draft Genome Sequence of Candida saopaulonensis from a very Premature Infant with Sepsis.</title>
        <authorList>
            <person name="Ning Y."/>
            <person name="Dai R."/>
            <person name="Xiao M."/>
            <person name="Xu Y."/>
            <person name="Yan Q."/>
            <person name="Zhang L."/>
        </authorList>
    </citation>
    <scope>NUCLEOTIDE SEQUENCE [LARGE SCALE GENOMIC DNA]</scope>
    <source>
        <strain evidence="1 2">19XY460</strain>
    </source>
</reference>
<proteinExistence type="predicted"/>
<organism evidence="1 2">
    <name type="scientific">Australozyma saopauloensis</name>
    <dbReference type="NCBI Taxonomy" id="291208"/>
    <lineage>
        <taxon>Eukaryota</taxon>
        <taxon>Fungi</taxon>
        <taxon>Dikarya</taxon>
        <taxon>Ascomycota</taxon>
        <taxon>Saccharomycotina</taxon>
        <taxon>Pichiomycetes</taxon>
        <taxon>Metschnikowiaceae</taxon>
        <taxon>Australozyma</taxon>
    </lineage>
</organism>
<dbReference type="GeneID" id="88173497"/>
<dbReference type="AlphaFoldDB" id="A0AAX4H9I8"/>
<dbReference type="Proteomes" id="UP001338582">
    <property type="component" value="Chromosome 3"/>
</dbReference>
<evidence type="ECO:0000313" key="2">
    <source>
        <dbReference type="Proteomes" id="UP001338582"/>
    </source>
</evidence>
<sequence length="30" mass="3298">MWLIGASAVSVMSHAAFMDKPIETAFEEEV</sequence>
<dbReference type="EMBL" id="CP138896">
    <property type="protein sequence ID" value="WPK25129.1"/>
    <property type="molecule type" value="Genomic_DNA"/>
</dbReference>